<evidence type="ECO:0000313" key="3">
    <source>
        <dbReference type="Proteomes" id="UP000299102"/>
    </source>
</evidence>
<protein>
    <submittedName>
        <fullName evidence="2">Uncharacterized protein</fullName>
    </submittedName>
</protein>
<dbReference type="EMBL" id="BGZK01001543">
    <property type="protein sequence ID" value="GBP82031.1"/>
    <property type="molecule type" value="Genomic_DNA"/>
</dbReference>
<dbReference type="AlphaFoldDB" id="A0A4C1YZX8"/>
<evidence type="ECO:0000256" key="1">
    <source>
        <dbReference type="SAM" id="MobiDB-lite"/>
    </source>
</evidence>
<accession>A0A4C1YZX8</accession>
<gene>
    <name evidence="2" type="ORF">EVAR_52235_1</name>
</gene>
<feature type="region of interest" description="Disordered" evidence="1">
    <location>
        <begin position="93"/>
        <end position="129"/>
    </location>
</feature>
<comment type="caution">
    <text evidence="2">The sequence shown here is derived from an EMBL/GenBank/DDBJ whole genome shotgun (WGS) entry which is preliminary data.</text>
</comment>
<reference evidence="2 3" key="1">
    <citation type="journal article" date="2019" name="Commun. Biol.">
        <title>The bagworm genome reveals a unique fibroin gene that provides high tensile strength.</title>
        <authorList>
            <person name="Kono N."/>
            <person name="Nakamura H."/>
            <person name="Ohtoshi R."/>
            <person name="Tomita M."/>
            <person name="Numata K."/>
            <person name="Arakawa K."/>
        </authorList>
    </citation>
    <scope>NUCLEOTIDE SEQUENCE [LARGE SCALE GENOMIC DNA]</scope>
</reference>
<organism evidence="2 3">
    <name type="scientific">Eumeta variegata</name>
    <name type="common">Bagworm moth</name>
    <name type="synonym">Eumeta japonica</name>
    <dbReference type="NCBI Taxonomy" id="151549"/>
    <lineage>
        <taxon>Eukaryota</taxon>
        <taxon>Metazoa</taxon>
        <taxon>Ecdysozoa</taxon>
        <taxon>Arthropoda</taxon>
        <taxon>Hexapoda</taxon>
        <taxon>Insecta</taxon>
        <taxon>Pterygota</taxon>
        <taxon>Neoptera</taxon>
        <taxon>Endopterygota</taxon>
        <taxon>Lepidoptera</taxon>
        <taxon>Glossata</taxon>
        <taxon>Ditrysia</taxon>
        <taxon>Tineoidea</taxon>
        <taxon>Psychidae</taxon>
        <taxon>Oiketicinae</taxon>
        <taxon>Eumeta</taxon>
    </lineage>
</organism>
<feature type="compositionally biased region" description="Polar residues" evidence="1">
    <location>
        <begin position="118"/>
        <end position="129"/>
    </location>
</feature>
<proteinExistence type="predicted"/>
<dbReference type="Proteomes" id="UP000299102">
    <property type="component" value="Unassembled WGS sequence"/>
</dbReference>
<name>A0A4C1YZX8_EUMVA</name>
<evidence type="ECO:0000313" key="2">
    <source>
        <dbReference type="EMBL" id="GBP82031.1"/>
    </source>
</evidence>
<keyword evidence="3" id="KW-1185">Reference proteome</keyword>
<sequence>MDEQIMMRLSLEARGAYRATFELTYCSGVDMQSSGKRKIKGKMTEKIDKRMLLKSRPADFCENCRNDCGLTRVDGAVIATGVCTACTQETKQMTGAVHARRPRADRHESPPSERLSLQHATPANSINIG</sequence>